<proteinExistence type="predicted"/>
<organism evidence="2 3">
    <name type="scientific">Egibacter rhizosphaerae</name>
    <dbReference type="NCBI Taxonomy" id="1670831"/>
    <lineage>
        <taxon>Bacteria</taxon>
        <taxon>Bacillati</taxon>
        <taxon>Actinomycetota</taxon>
        <taxon>Nitriliruptoria</taxon>
        <taxon>Egibacterales</taxon>
        <taxon>Egibacteraceae</taxon>
        <taxon>Egibacter</taxon>
    </lineage>
</organism>
<evidence type="ECO:0000256" key="1">
    <source>
        <dbReference type="SAM" id="Phobius"/>
    </source>
</evidence>
<accession>A0A411YKW9</accession>
<dbReference type="OrthoDB" id="5190099at2"/>
<name>A0A411YKW9_9ACTN</name>
<gene>
    <name evidence="2" type="ORF">ER308_02695</name>
</gene>
<keyword evidence="1" id="KW-1133">Transmembrane helix</keyword>
<dbReference type="KEGG" id="erz:ER308_02695"/>
<feature type="transmembrane region" description="Helical" evidence="1">
    <location>
        <begin position="87"/>
        <end position="104"/>
    </location>
</feature>
<feature type="transmembrane region" description="Helical" evidence="1">
    <location>
        <begin position="12"/>
        <end position="31"/>
    </location>
</feature>
<evidence type="ECO:0000313" key="2">
    <source>
        <dbReference type="EMBL" id="QBI21874.1"/>
    </source>
</evidence>
<protein>
    <submittedName>
        <fullName evidence="2">DUF2243 domain-containing protein</fullName>
    </submittedName>
</protein>
<dbReference type="EMBL" id="CP036402">
    <property type="protein sequence ID" value="QBI21874.1"/>
    <property type="molecule type" value="Genomic_DNA"/>
</dbReference>
<keyword evidence="3" id="KW-1185">Reference proteome</keyword>
<feature type="transmembrane region" description="Helical" evidence="1">
    <location>
        <begin position="51"/>
        <end position="75"/>
    </location>
</feature>
<dbReference type="Pfam" id="PF10002">
    <property type="entry name" value="DUF2243"/>
    <property type="match status" value="1"/>
</dbReference>
<reference evidence="2 3" key="1">
    <citation type="submission" date="2019-01" db="EMBL/GenBank/DDBJ databases">
        <title>Egibacter rhizosphaerae EGI 80759T.</title>
        <authorList>
            <person name="Chen D.-D."/>
            <person name="Tian Y."/>
            <person name="Jiao J.-Y."/>
            <person name="Zhang X.-T."/>
            <person name="Zhang Y.-G."/>
            <person name="Zhang Y."/>
            <person name="Xiao M."/>
            <person name="Shu W.-S."/>
            <person name="Li W.-J."/>
        </authorList>
    </citation>
    <scope>NUCLEOTIDE SEQUENCE [LARGE SCALE GENOMIC DNA]</scope>
    <source>
        <strain evidence="2 3">EGI 80759</strain>
    </source>
</reference>
<dbReference type="Proteomes" id="UP000291469">
    <property type="component" value="Chromosome"/>
</dbReference>
<keyword evidence="1" id="KW-0812">Transmembrane</keyword>
<dbReference type="AlphaFoldDB" id="A0A411YKW9"/>
<dbReference type="InterPro" id="IPR018719">
    <property type="entry name" value="DUF2243_membrane"/>
</dbReference>
<feature type="transmembrane region" description="Helical" evidence="1">
    <location>
        <begin position="124"/>
        <end position="147"/>
    </location>
</feature>
<sequence>MARPAPITVPSIVVGAGIGGFIDGIVAHQLFQWHGMLTQLYPNTTMDNMQLNMFADGLFHVAALALVLVGLFMLWARAGRGGWRWTWRSLSGWMLVGWGLFNLIEGSVNHHLLQLHRVNPEAAYPLAWDLGFLVLGALLVVGGTLLARSDSPQ</sequence>
<evidence type="ECO:0000313" key="3">
    <source>
        <dbReference type="Proteomes" id="UP000291469"/>
    </source>
</evidence>
<keyword evidence="1" id="KW-0472">Membrane</keyword>